<reference evidence="1 2" key="1">
    <citation type="submission" date="2020-10" db="EMBL/GenBank/DDBJ databases">
        <authorList>
            <person name="Castelo-Branco R."/>
            <person name="Eusebio N."/>
            <person name="Adriana R."/>
            <person name="Vieira A."/>
            <person name="Brugerolle De Fraissinette N."/>
            <person name="Rezende De Castro R."/>
            <person name="Schneider M.P."/>
            <person name="Vasconcelos V."/>
            <person name="Leao P.N."/>
        </authorList>
    </citation>
    <scope>NUCLEOTIDE SEQUENCE [LARGE SCALE GENOMIC DNA]</scope>
    <source>
        <strain evidence="1 2">LEGE 07299</strain>
    </source>
</reference>
<dbReference type="EMBL" id="JADEXF010000030">
    <property type="protein sequence ID" value="MBE9103705.1"/>
    <property type="molecule type" value="Genomic_DNA"/>
</dbReference>
<organism evidence="1 2">
    <name type="scientific">Nostoc cf. edaphicum LEGE 07299</name>
    <dbReference type="NCBI Taxonomy" id="2777974"/>
    <lineage>
        <taxon>Bacteria</taxon>
        <taxon>Bacillati</taxon>
        <taxon>Cyanobacteriota</taxon>
        <taxon>Cyanophyceae</taxon>
        <taxon>Nostocales</taxon>
        <taxon>Nostocaceae</taxon>
        <taxon>Nostoc</taxon>
    </lineage>
</organism>
<keyword evidence="2" id="KW-1185">Reference proteome</keyword>
<name>A0ABR9TTG7_9NOSO</name>
<evidence type="ECO:0000313" key="2">
    <source>
        <dbReference type="Proteomes" id="UP000647836"/>
    </source>
</evidence>
<evidence type="ECO:0000313" key="1">
    <source>
        <dbReference type="EMBL" id="MBE9103705.1"/>
    </source>
</evidence>
<gene>
    <name evidence="1" type="ORF">IQ229_01710</name>
</gene>
<accession>A0ABR9TTG7</accession>
<comment type="caution">
    <text evidence="1">The sequence shown here is derived from an EMBL/GenBank/DDBJ whole genome shotgun (WGS) entry which is preliminary data.</text>
</comment>
<dbReference type="RefSeq" id="WP_194040710.1">
    <property type="nucleotide sequence ID" value="NZ_JADEXF010000030.1"/>
</dbReference>
<sequence>MVVYNQLEAIVATDINFGDFTALLTIIRHQKENYFLLWRYCSGVTFSHLYKWG</sequence>
<protein>
    <submittedName>
        <fullName evidence="1">Uncharacterized protein</fullName>
    </submittedName>
</protein>
<proteinExistence type="predicted"/>
<dbReference type="Proteomes" id="UP000647836">
    <property type="component" value="Unassembled WGS sequence"/>
</dbReference>